<keyword evidence="2" id="KW-0812">Transmembrane</keyword>
<organism evidence="4 5">
    <name type="scientific">Microterricola viridarii</name>
    <dbReference type="NCBI Taxonomy" id="412690"/>
    <lineage>
        <taxon>Bacteria</taxon>
        <taxon>Bacillati</taxon>
        <taxon>Actinomycetota</taxon>
        <taxon>Actinomycetes</taxon>
        <taxon>Micrococcales</taxon>
        <taxon>Microbacteriaceae</taxon>
        <taxon>Microterricola</taxon>
    </lineage>
</organism>
<dbReference type="EMBL" id="LT629742">
    <property type="protein sequence ID" value="SDS50643.1"/>
    <property type="molecule type" value="Genomic_DNA"/>
</dbReference>
<feature type="region of interest" description="Disordered" evidence="1">
    <location>
        <begin position="315"/>
        <end position="344"/>
    </location>
</feature>
<dbReference type="PANTHER" id="PTHR34351">
    <property type="entry name" value="SLR1927 PROTEIN-RELATED"/>
    <property type="match status" value="1"/>
</dbReference>
<evidence type="ECO:0000313" key="4">
    <source>
        <dbReference type="EMBL" id="SDS50643.1"/>
    </source>
</evidence>
<dbReference type="PANTHER" id="PTHR34351:SF1">
    <property type="entry name" value="SLR1927 PROTEIN"/>
    <property type="match status" value="1"/>
</dbReference>
<evidence type="ECO:0000256" key="2">
    <source>
        <dbReference type="SAM" id="Phobius"/>
    </source>
</evidence>
<accession>A0A1H1SS14</accession>
<keyword evidence="2" id="KW-0472">Membrane</keyword>
<feature type="transmembrane region" description="Helical" evidence="2">
    <location>
        <begin position="47"/>
        <end position="66"/>
    </location>
</feature>
<dbReference type="RefSeq" id="WP_083363567.1">
    <property type="nucleotide sequence ID" value="NZ_LT629742.1"/>
</dbReference>
<dbReference type="Proteomes" id="UP000181956">
    <property type="component" value="Chromosome I"/>
</dbReference>
<evidence type="ECO:0000256" key="1">
    <source>
        <dbReference type="SAM" id="MobiDB-lite"/>
    </source>
</evidence>
<protein>
    <submittedName>
        <fullName evidence="4">Uncharacterized conserved protein, DUF58 family, contains vWF domain</fullName>
    </submittedName>
</protein>
<feature type="transmembrane region" description="Helical" evidence="2">
    <location>
        <begin position="24"/>
        <end position="41"/>
    </location>
</feature>
<keyword evidence="2" id="KW-1133">Transmembrane helix</keyword>
<feature type="domain" description="DUF58" evidence="3">
    <location>
        <begin position="221"/>
        <end position="288"/>
    </location>
</feature>
<name>A0A1H1SS14_9MICO</name>
<dbReference type="STRING" id="412690.SAMN04489834_1606"/>
<dbReference type="AlphaFoldDB" id="A0A1H1SS14"/>
<dbReference type="OrthoDB" id="9812729at2"/>
<gene>
    <name evidence="4" type="ORF">SAMN04489834_1606</name>
</gene>
<reference evidence="5" key="1">
    <citation type="submission" date="2016-10" db="EMBL/GenBank/DDBJ databases">
        <authorList>
            <person name="Varghese N."/>
            <person name="Submissions S."/>
        </authorList>
    </citation>
    <scope>NUCLEOTIDE SEQUENCE [LARGE SCALE GENOMIC DNA]</scope>
    <source>
        <strain evidence="5">DSM 21772</strain>
    </source>
</reference>
<dbReference type="InterPro" id="IPR002881">
    <property type="entry name" value="DUF58"/>
</dbReference>
<evidence type="ECO:0000313" key="5">
    <source>
        <dbReference type="Proteomes" id="UP000181956"/>
    </source>
</evidence>
<sequence>MSAGSANGGLLPRRDWWPRLSRRGWAFLIVGVSLVAGALLFSRREFLFIAFVLIAVPIVALCYVALRGARVHVTRVFAPGIVAAGGEAVVSLTVRNIGRRASFGARWRDQADDGIHVPAGALLPALGRYQPGQGGGEDTARLEYTLRPRRRGVYDIGPLVLGMVDPFGLAYAERPVGEPHDLIVTPRVSALPDRGRSLSSGTGAVHELLRHTNPNSDELIAREYRPGDPLRRVHWAATAKRDELMVRQEEQRSNPEARLIVDTTLSGASAAERTGVRQRYGRLDAAVELGMEAVASIGVHLLAAGFRLDVVETGPSQLAPGQPGSESGRGGLRGDAPSSFRAPGGDRGLLEGLANLQVPSPGLRATEEQSAGSVLRNSSAHLPALAVLIDIDDRETEELAALRPYCEPAVAFVLNTMRRAAIERLVDAGWHCIELRSPEQLPDAWAEAQRGRVQDVA</sequence>
<evidence type="ECO:0000259" key="3">
    <source>
        <dbReference type="Pfam" id="PF01882"/>
    </source>
</evidence>
<dbReference type="Pfam" id="PF01882">
    <property type="entry name" value="DUF58"/>
    <property type="match status" value="1"/>
</dbReference>
<proteinExistence type="predicted"/>
<keyword evidence="5" id="KW-1185">Reference proteome</keyword>